<feature type="region of interest" description="Disordered" evidence="1">
    <location>
        <begin position="102"/>
        <end position="123"/>
    </location>
</feature>
<gene>
    <name evidence="2" type="ORF">UFOVP357_74</name>
</gene>
<evidence type="ECO:0000256" key="1">
    <source>
        <dbReference type="SAM" id="MobiDB-lite"/>
    </source>
</evidence>
<dbReference type="EMBL" id="LR798289">
    <property type="protein sequence ID" value="CAB5221096.1"/>
    <property type="molecule type" value="Genomic_DNA"/>
</dbReference>
<evidence type="ECO:0008006" key="3">
    <source>
        <dbReference type="Google" id="ProtNLM"/>
    </source>
</evidence>
<organism evidence="2">
    <name type="scientific">uncultured Caudovirales phage</name>
    <dbReference type="NCBI Taxonomy" id="2100421"/>
    <lineage>
        <taxon>Viruses</taxon>
        <taxon>Duplodnaviria</taxon>
        <taxon>Heunggongvirae</taxon>
        <taxon>Uroviricota</taxon>
        <taxon>Caudoviricetes</taxon>
        <taxon>Peduoviridae</taxon>
        <taxon>Maltschvirus</taxon>
        <taxon>Maltschvirus maltsch</taxon>
    </lineage>
</organism>
<protein>
    <recommendedName>
        <fullName evidence="3">Prohead protease</fullName>
    </recommendedName>
</protein>
<sequence length="602" mass="65578">MAESYNPPEGVRAAAKRALKWIEEGKAGANFTDVGRKRASDLARGADVSVDTIKRMKSFFARHEVDKKATGFSAGEEGYPSPGRVAWDAWGGDAGQSWANSIVDEESSNDNDDDDREERARPDELVEGDFVMWNANGNGSYGRVMYVMTQGRLGFADSPYSLESSPENPAALVQTYVNNGLNWEETPDLSGQRVLDLVKIGSLKSMSQRSEESLIMSTNNWKITIPVDRAEETSDGLFIYGQASGPERDSHGTEMDTTAIEDFAKQIEERASAGDPIPYLDHHQKDGVLRELGTVISGSVDNDYRLNVAVRLDEDNPAARYLHGRIKRGKQYGMSIAGDGVQYKMLRDETTGEQVIRFLRIALKEISNTTRPSWVPSFGTVLARSIEGEENGEVMAEELVKADAPAEQVDNVAAESAAPVIADVVEEQAPVEAAAVEDAPIVENAQVEEASVADAPVEAEVERARIAKKDAKAFMAALKALHEQVAALGITEDEETVAETVEATPVEATAPEENVDFNGVVIKRDLADAITAFVTAKVDESTAVLRETVEKQADYIKALEEMPAGKVPAALVRGKFESDEIDLGSLAPEDRLRYALKNLYNK</sequence>
<feature type="compositionally biased region" description="Acidic residues" evidence="1">
    <location>
        <begin position="103"/>
        <end position="116"/>
    </location>
</feature>
<proteinExistence type="predicted"/>
<reference evidence="2" key="1">
    <citation type="submission" date="2020-05" db="EMBL/GenBank/DDBJ databases">
        <authorList>
            <person name="Chiriac C."/>
            <person name="Salcher M."/>
            <person name="Ghai R."/>
            <person name="Kavagutti S V."/>
        </authorList>
    </citation>
    <scope>NUCLEOTIDE SEQUENCE</scope>
</reference>
<evidence type="ECO:0000313" key="2">
    <source>
        <dbReference type="EMBL" id="CAB5221096.1"/>
    </source>
</evidence>
<name>A0A6J7WT14_9CAUD</name>
<accession>A0A6J7WT14</accession>